<reference evidence="3" key="1">
    <citation type="journal article" date="2014" name="Nat. Commun.">
        <title>The emerging biofuel crop Camelina sativa retains a highly undifferentiated hexaploid genome structure.</title>
        <authorList>
            <person name="Kagale S."/>
            <person name="Koh C."/>
            <person name="Nixon J."/>
            <person name="Bollina V."/>
            <person name="Clarke W.E."/>
            <person name="Tuteja R."/>
            <person name="Spillane C."/>
            <person name="Robinson S.J."/>
            <person name="Links M.G."/>
            <person name="Clarke C."/>
            <person name="Higgins E.E."/>
            <person name="Huebert T."/>
            <person name="Sharpe A.G."/>
            <person name="Parkin I.A."/>
        </authorList>
    </citation>
    <scope>NUCLEOTIDE SEQUENCE [LARGE SCALE GENOMIC DNA]</scope>
    <source>
        <strain evidence="3">cv. DH55</strain>
    </source>
</reference>
<evidence type="ECO:0000313" key="3">
    <source>
        <dbReference type="Proteomes" id="UP000694864"/>
    </source>
</evidence>
<protein>
    <submittedName>
        <fullName evidence="4">CLAVATA3/ESR (CLE)-related protein 20-like</fullName>
    </submittedName>
</protein>
<feature type="region of interest" description="Disordered" evidence="1">
    <location>
        <begin position="55"/>
        <end position="74"/>
    </location>
</feature>
<keyword evidence="2" id="KW-0472">Membrane</keyword>
<dbReference type="GeneID" id="109130200"/>
<feature type="region of interest" description="Disordered" evidence="1">
    <location>
        <begin position="1"/>
        <end position="26"/>
    </location>
</feature>
<evidence type="ECO:0000256" key="1">
    <source>
        <dbReference type="SAM" id="MobiDB-lite"/>
    </source>
</evidence>
<sequence>MHYTSLNEDDYTSLNQDDKKKTQRNMNPTRRIRCLIVFIFLVVVLSKASRIHVDERRRSFSSKPSGEDRVFIPSKPTLPVVDAGEILPEKRKVKTGSNPLHNKR</sequence>
<evidence type="ECO:0000313" key="4">
    <source>
        <dbReference type="RefSeq" id="XP_019095004.1"/>
    </source>
</evidence>
<gene>
    <name evidence="4" type="primary">LOC109130200</name>
</gene>
<name>A0ABM1R7L6_CAMSA</name>
<keyword evidence="2" id="KW-1133">Transmembrane helix</keyword>
<evidence type="ECO:0000256" key="2">
    <source>
        <dbReference type="SAM" id="Phobius"/>
    </source>
</evidence>
<reference evidence="4" key="2">
    <citation type="submission" date="2025-08" db="UniProtKB">
        <authorList>
            <consortium name="RefSeq"/>
        </authorList>
    </citation>
    <scope>IDENTIFICATION</scope>
    <source>
        <tissue evidence="4">Leaf</tissue>
    </source>
</reference>
<organism evidence="3 4">
    <name type="scientific">Camelina sativa</name>
    <name type="common">False flax</name>
    <name type="synonym">Myagrum sativum</name>
    <dbReference type="NCBI Taxonomy" id="90675"/>
    <lineage>
        <taxon>Eukaryota</taxon>
        <taxon>Viridiplantae</taxon>
        <taxon>Streptophyta</taxon>
        <taxon>Embryophyta</taxon>
        <taxon>Tracheophyta</taxon>
        <taxon>Spermatophyta</taxon>
        <taxon>Magnoliopsida</taxon>
        <taxon>eudicotyledons</taxon>
        <taxon>Gunneridae</taxon>
        <taxon>Pentapetalae</taxon>
        <taxon>rosids</taxon>
        <taxon>malvids</taxon>
        <taxon>Brassicales</taxon>
        <taxon>Brassicaceae</taxon>
        <taxon>Camelineae</taxon>
        <taxon>Camelina</taxon>
    </lineage>
</organism>
<accession>A0ABM1R7L6</accession>
<dbReference type="RefSeq" id="XP_019095004.1">
    <property type="nucleotide sequence ID" value="XM_019239459.1"/>
</dbReference>
<proteinExistence type="predicted"/>
<dbReference type="Proteomes" id="UP000694864">
    <property type="component" value="Chromosome 3"/>
</dbReference>
<keyword evidence="3" id="KW-1185">Reference proteome</keyword>
<keyword evidence="2" id="KW-0812">Transmembrane</keyword>
<feature type="transmembrane region" description="Helical" evidence="2">
    <location>
        <begin position="30"/>
        <end position="48"/>
    </location>
</feature>